<evidence type="ECO:0000313" key="4">
    <source>
        <dbReference type="EMBL" id="GIQ81896.1"/>
    </source>
</evidence>
<feature type="compositionally biased region" description="Acidic residues" evidence="1">
    <location>
        <begin position="225"/>
        <end position="242"/>
    </location>
</feature>
<name>A0A9K3GH22_9EUKA</name>
<evidence type="ECO:0000256" key="2">
    <source>
        <dbReference type="SAM" id="Phobius"/>
    </source>
</evidence>
<evidence type="ECO:0000256" key="3">
    <source>
        <dbReference type="SAM" id="SignalP"/>
    </source>
</evidence>
<feature type="region of interest" description="Disordered" evidence="1">
    <location>
        <begin position="225"/>
        <end position="246"/>
    </location>
</feature>
<keyword evidence="2" id="KW-0812">Transmembrane</keyword>
<feature type="region of interest" description="Disordered" evidence="1">
    <location>
        <begin position="90"/>
        <end position="109"/>
    </location>
</feature>
<accession>A0A9K3GH22</accession>
<keyword evidence="2" id="KW-1133">Transmembrane helix</keyword>
<dbReference type="Proteomes" id="UP000265618">
    <property type="component" value="Unassembled WGS sequence"/>
</dbReference>
<organism evidence="4 5">
    <name type="scientific">Kipferlia bialata</name>
    <dbReference type="NCBI Taxonomy" id="797122"/>
    <lineage>
        <taxon>Eukaryota</taxon>
        <taxon>Metamonada</taxon>
        <taxon>Carpediemonas-like organisms</taxon>
        <taxon>Kipferlia</taxon>
    </lineage>
</organism>
<evidence type="ECO:0000313" key="5">
    <source>
        <dbReference type="Proteomes" id="UP000265618"/>
    </source>
</evidence>
<feature type="transmembrane region" description="Helical" evidence="2">
    <location>
        <begin position="389"/>
        <end position="416"/>
    </location>
</feature>
<feature type="transmembrane region" description="Helical" evidence="2">
    <location>
        <begin position="448"/>
        <end position="470"/>
    </location>
</feature>
<comment type="caution">
    <text evidence="4">The sequence shown here is derived from an EMBL/GenBank/DDBJ whole genome shotgun (WGS) entry which is preliminary data.</text>
</comment>
<reference evidence="4 5" key="1">
    <citation type="journal article" date="2018" name="PLoS ONE">
        <title>The draft genome of Kipferlia bialata reveals reductive genome evolution in fornicate parasites.</title>
        <authorList>
            <person name="Tanifuji G."/>
            <person name="Takabayashi S."/>
            <person name="Kume K."/>
            <person name="Takagi M."/>
            <person name="Nakayama T."/>
            <person name="Kamikawa R."/>
            <person name="Inagaki Y."/>
            <person name="Hashimoto T."/>
        </authorList>
    </citation>
    <scope>NUCLEOTIDE SEQUENCE [LARGE SCALE GENOMIC DNA]</scope>
    <source>
        <strain evidence="4">NY0173</strain>
    </source>
</reference>
<sequence>MGPSGPVDPGCCLLGLLTHLLEPSLALFKPDDSETSPFSTVSYLLASLWRFYDTRGIEVELPLGSGELAVTFQPYLSALVVYPLPSLDAEGEGERERETEAEGAEPVSVSMSPIEEAVRLPQPRSTPEGPCARVECVSRECTCVPPPPPSEERERERERERVAVPMRVLSFTDTPEAYTPCATYTPTETEAVVCNGEGEGAEVASLEEEEADDEEGSVVTVVELTESESEECESEGEEETGSECESSYALESAIGTEGSHHEYMEPSEGIGREEHLGILAIERTGSQSQWLKRQRGPEPIVFVNRDAPGHRLPFIDRIRLLSEEHPLLATAVASACEAFFLDEYLDGVSNFWMWPLQSFITLGFTGIPTVLLSWAFVQMYRGTINMRSYASVHTASVIVGILIILCTVGVCGFDMYETALYQSGDMDVSSFVYEIMLEGHWSHYVTSAYVIVFSAGVVFMAMVTGILMVMHKRSPASVASSPTKSTPKTKTARDANMAVIQWIELGYAITIVISLTMERLPDFLVRSPFLPP</sequence>
<feature type="transmembrane region" description="Helical" evidence="2">
    <location>
        <begin position="351"/>
        <end position="377"/>
    </location>
</feature>
<evidence type="ECO:0000256" key="1">
    <source>
        <dbReference type="SAM" id="MobiDB-lite"/>
    </source>
</evidence>
<proteinExistence type="predicted"/>
<keyword evidence="3" id="KW-0732">Signal</keyword>
<gene>
    <name evidence="4" type="ORF">KIPB_002938</name>
</gene>
<keyword evidence="2" id="KW-0472">Membrane</keyword>
<dbReference type="EMBL" id="BDIP01000528">
    <property type="protein sequence ID" value="GIQ81896.1"/>
    <property type="molecule type" value="Genomic_DNA"/>
</dbReference>
<feature type="signal peptide" evidence="3">
    <location>
        <begin position="1"/>
        <end position="26"/>
    </location>
</feature>
<feature type="chain" id="PRO_5039933177" evidence="3">
    <location>
        <begin position="27"/>
        <end position="532"/>
    </location>
</feature>
<keyword evidence="5" id="KW-1185">Reference proteome</keyword>
<dbReference type="AlphaFoldDB" id="A0A9K3GH22"/>
<protein>
    <submittedName>
        <fullName evidence="4">Uncharacterized protein</fullName>
    </submittedName>
</protein>